<dbReference type="GO" id="GO:0016787">
    <property type="term" value="F:hydrolase activity"/>
    <property type="evidence" value="ECO:0007669"/>
    <property type="project" value="UniProtKB-KW"/>
</dbReference>
<dbReference type="EMBL" id="FOYS01000002">
    <property type="protein sequence ID" value="SFR43590.1"/>
    <property type="molecule type" value="Genomic_DNA"/>
</dbReference>
<evidence type="ECO:0000256" key="2">
    <source>
        <dbReference type="ARBA" id="ARBA00022801"/>
    </source>
</evidence>
<dbReference type="CDD" id="cd02883">
    <property type="entry name" value="NUDIX_Hydrolase"/>
    <property type="match status" value="1"/>
</dbReference>
<dbReference type="InterPro" id="IPR020084">
    <property type="entry name" value="NUDIX_hydrolase_CS"/>
</dbReference>
<organism evidence="4 5">
    <name type="scientific">Halogeometricum limi</name>
    <dbReference type="NCBI Taxonomy" id="555875"/>
    <lineage>
        <taxon>Archaea</taxon>
        <taxon>Methanobacteriati</taxon>
        <taxon>Methanobacteriota</taxon>
        <taxon>Stenosarchaea group</taxon>
        <taxon>Halobacteria</taxon>
        <taxon>Halobacteriales</taxon>
        <taxon>Haloferacaceae</taxon>
        <taxon>Halogeometricum</taxon>
    </lineage>
</organism>
<dbReference type="SUPFAM" id="SSF55811">
    <property type="entry name" value="Nudix"/>
    <property type="match status" value="1"/>
</dbReference>
<dbReference type="STRING" id="555875.SAMN04488124_1296"/>
<keyword evidence="5" id="KW-1185">Reference proteome</keyword>
<feature type="domain" description="Nudix hydrolase" evidence="3">
    <location>
        <begin position="54"/>
        <end position="185"/>
    </location>
</feature>
<protein>
    <submittedName>
        <fullName evidence="4">ADP-ribose pyrophosphatase YjhB, NUDIX family</fullName>
    </submittedName>
</protein>
<dbReference type="RefSeq" id="WP_089878128.1">
    <property type="nucleotide sequence ID" value="NZ_FOYS01000002.1"/>
</dbReference>
<dbReference type="InterPro" id="IPR000086">
    <property type="entry name" value="NUDIX_hydrolase_dom"/>
</dbReference>
<dbReference type="InterPro" id="IPR015797">
    <property type="entry name" value="NUDIX_hydrolase-like_dom_sf"/>
</dbReference>
<evidence type="ECO:0000313" key="4">
    <source>
        <dbReference type="EMBL" id="SFR43590.1"/>
    </source>
</evidence>
<name>A0A1I6GN14_9EURY</name>
<dbReference type="PROSITE" id="PS51462">
    <property type="entry name" value="NUDIX"/>
    <property type="match status" value="1"/>
</dbReference>
<reference evidence="5" key="1">
    <citation type="submission" date="2016-10" db="EMBL/GenBank/DDBJ databases">
        <authorList>
            <person name="Varghese N."/>
            <person name="Submissions S."/>
        </authorList>
    </citation>
    <scope>NUCLEOTIDE SEQUENCE [LARGE SCALE GENOMIC DNA]</scope>
    <source>
        <strain evidence="5">CGMCC 1.8711</strain>
    </source>
</reference>
<dbReference type="PROSITE" id="PS00893">
    <property type="entry name" value="NUDIX_BOX"/>
    <property type="match status" value="1"/>
</dbReference>
<accession>A0A1I6GN14</accession>
<evidence type="ECO:0000259" key="3">
    <source>
        <dbReference type="PROSITE" id="PS51462"/>
    </source>
</evidence>
<dbReference type="InterPro" id="IPR020476">
    <property type="entry name" value="Nudix_hydrolase"/>
</dbReference>
<dbReference type="PANTHER" id="PTHR43046">
    <property type="entry name" value="GDP-MANNOSE MANNOSYL HYDROLASE"/>
    <property type="match status" value="1"/>
</dbReference>
<sequence length="187" mass="21116">MVVDDLWFLADEASQRAEQAYHRLGERYSDYLDDRRTRHVSRGQFRTLAARVKRTGAPYGAQTIVSRTGDELLLVRHDGVDMWVLPGGEVDDEETYHEAAVRELGEEAGVSADYRGLAVAARVDICCAEYGTWGVLPVFAATADDAELRVEDPDDEISAAEWFPVSDLPEDTRDRSEILTWCDRFSW</sequence>
<gene>
    <name evidence="4" type="ORF">SAMN04488124_1296</name>
</gene>
<dbReference type="PANTHER" id="PTHR43046:SF16">
    <property type="entry name" value="ADP-RIBOSE PYROPHOSPHATASE YJHB-RELATED"/>
    <property type="match status" value="1"/>
</dbReference>
<dbReference type="AlphaFoldDB" id="A0A1I6GN14"/>
<comment type="cofactor">
    <cofactor evidence="1">
        <name>Mg(2+)</name>
        <dbReference type="ChEBI" id="CHEBI:18420"/>
    </cofactor>
</comment>
<dbReference type="PRINTS" id="PR00502">
    <property type="entry name" value="NUDIXFAMILY"/>
</dbReference>
<evidence type="ECO:0000256" key="1">
    <source>
        <dbReference type="ARBA" id="ARBA00001946"/>
    </source>
</evidence>
<dbReference type="Pfam" id="PF00293">
    <property type="entry name" value="NUDIX"/>
    <property type="match status" value="1"/>
</dbReference>
<keyword evidence="2" id="KW-0378">Hydrolase</keyword>
<dbReference type="Proteomes" id="UP000243250">
    <property type="component" value="Unassembled WGS sequence"/>
</dbReference>
<dbReference type="Gene3D" id="3.90.79.10">
    <property type="entry name" value="Nucleoside Triphosphate Pyrophosphohydrolase"/>
    <property type="match status" value="1"/>
</dbReference>
<dbReference type="OrthoDB" id="346422at2157"/>
<proteinExistence type="predicted"/>
<evidence type="ECO:0000313" key="5">
    <source>
        <dbReference type="Proteomes" id="UP000243250"/>
    </source>
</evidence>